<evidence type="ECO:0000313" key="1">
    <source>
        <dbReference type="EMBL" id="CAF88315.1"/>
    </source>
</evidence>
<feature type="non-terminal residue" evidence="1">
    <location>
        <position position="83"/>
    </location>
</feature>
<organism evidence="1">
    <name type="scientific">Tetraodon nigroviridis</name>
    <name type="common">Spotted green pufferfish</name>
    <name type="synonym">Chelonodon nigroviridis</name>
    <dbReference type="NCBI Taxonomy" id="99883"/>
    <lineage>
        <taxon>Eukaryota</taxon>
        <taxon>Metazoa</taxon>
        <taxon>Chordata</taxon>
        <taxon>Craniata</taxon>
        <taxon>Vertebrata</taxon>
        <taxon>Euteleostomi</taxon>
        <taxon>Actinopterygii</taxon>
        <taxon>Neopterygii</taxon>
        <taxon>Teleostei</taxon>
        <taxon>Neoteleostei</taxon>
        <taxon>Acanthomorphata</taxon>
        <taxon>Eupercaria</taxon>
        <taxon>Tetraodontiformes</taxon>
        <taxon>Tetradontoidea</taxon>
        <taxon>Tetraodontidae</taxon>
        <taxon>Tetraodon</taxon>
    </lineage>
</organism>
<comment type="caution">
    <text evidence="1">The sequence shown here is derived from an EMBL/GenBank/DDBJ whole genome shotgun (WGS) entry which is preliminary data.</text>
</comment>
<reference evidence="1" key="2">
    <citation type="submission" date="2004-02" db="EMBL/GenBank/DDBJ databases">
        <authorList>
            <consortium name="Genoscope"/>
            <consortium name="Whitehead Institute Centre for Genome Research"/>
        </authorList>
    </citation>
    <scope>NUCLEOTIDE SEQUENCE</scope>
</reference>
<protein>
    <submittedName>
        <fullName evidence="1">(spotted green pufferfish) hypothetical protein</fullName>
    </submittedName>
</protein>
<dbReference type="KEGG" id="tng:GSTEN00001572G001"/>
<dbReference type="AlphaFoldDB" id="Q4TFL7"/>
<sequence length="83" mass="8667">MPGTLPRFPTMPALLSSLPRGVGPPSIPRGITMPSLSSLPSMNIPSLPRGVSLPRPVAMAAVSEAPRRLLQDCCSVLDHQSPG</sequence>
<reference evidence="1" key="1">
    <citation type="journal article" date="2004" name="Nature">
        <title>Genome duplication in the teleost fish Tetraodon nigroviridis reveals the early vertebrate proto-karyotype.</title>
        <authorList>
            <person name="Jaillon O."/>
            <person name="Aury J.-M."/>
            <person name="Brunet F."/>
            <person name="Petit J.-L."/>
            <person name="Stange-Thomann N."/>
            <person name="Mauceli E."/>
            <person name="Bouneau L."/>
            <person name="Fischer C."/>
            <person name="Ozouf-Costaz C."/>
            <person name="Bernot A."/>
            <person name="Nicaud S."/>
            <person name="Jaffe D."/>
            <person name="Fisher S."/>
            <person name="Lutfalla G."/>
            <person name="Dossat C."/>
            <person name="Segurens B."/>
            <person name="Dasilva C."/>
            <person name="Salanoubat M."/>
            <person name="Levy M."/>
            <person name="Boudet N."/>
            <person name="Castellano S."/>
            <person name="Anthouard V."/>
            <person name="Jubin C."/>
            <person name="Castelli V."/>
            <person name="Katinka M."/>
            <person name="Vacherie B."/>
            <person name="Biemont C."/>
            <person name="Skalli Z."/>
            <person name="Cattolico L."/>
            <person name="Poulain J."/>
            <person name="De Berardinis V."/>
            <person name="Cruaud C."/>
            <person name="Duprat S."/>
            <person name="Brottier P."/>
            <person name="Coutanceau J.-P."/>
            <person name="Gouzy J."/>
            <person name="Parra G."/>
            <person name="Lardier G."/>
            <person name="Chapple C."/>
            <person name="McKernan K.J."/>
            <person name="McEwan P."/>
            <person name="Bosak S."/>
            <person name="Kellis M."/>
            <person name="Volff J.-N."/>
            <person name="Guigo R."/>
            <person name="Zody M.C."/>
            <person name="Mesirov J."/>
            <person name="Lindblad-Toh K."/>
            <person name="Birren B."/>
            <person name="Nusbaum C."/>
            <person name="Kahn D."/>
            <person name="Robinson-Rechavi M."/>
            <person name="Laudet V."/>
            <person name="Schachter V."/>
            <person name="Quetier F."/>
            <person name="Saurin W."/>
            <person name="Scarpelli C."/>
            <person name="Wincker P."/>
            <person name="Lander E.S."/>
            <person name="Weissenbach J."/>
            <person name="Roest Crollius H."/>
        </authorList>
    </citation>
    <scope>NUCLEOTIDE SEQUENCE [LARGE SCALE GENOMIC DNA]</scope>
</reference>
<gene>
    <name evidence="1" type="ORF">GSTENG00001572001</name>
</gene>
<dbReference type="EMBL" id="CAAE01004383">
    <property type="protein sequence ID" value="CAF88315.1"/>
    <property type="molecule type" value="Genomic_DNA"/>
</dbReference>
<name>Q4TFL7_TETNG</name>
<accession>Q4TFL7</accession>
<proteinExistence type="predicted"/>